<name>A0ABV7PZ15_9ACTN</name>
<dbReference type="RefSeq" id="WP_387973127.1">
    <property type="nucleotide sequence ID" value="NZ_JBHRWO010000008.1"/>
</dbReference>
<dbReference type="EMBL" id="JBHRWO010000008">
    <property type="protein sequence ID" value="MFC3492465.1"/>
    <property type="molecule type" value="Genomic_DNA"/>
</dbReference>
<accession>A0ABV7PZ15</accession>
<keyword evidence="3" id="KW-1185">Reference proteome</keyword>
<keyword evidence="1" id="KW-0472">Membrane</keyword>
<protein>
    <submittedName>
        <fullName evidence="2">Uncharacterized protein</fullName>
    </submittedName>
</protein>
<keyword evidence="1" id="KW-0812">Transmembrane</keyword>
<evidence type="ECO:0000256" key="1">
    <source>
        <dbReference type="SAM" id="Phobius"/>
    </source>
</evidence>
<evidence type="ECO:0000313" key="3">
    <source>
        <dbReference type="Proteomes" id="UP001595712"/>
    </source>
</evidence>
<gene>
    <name evidence="2" type="ORF">ACFO8M_08210</name>
</gene>
<sequence length="44" mass="5114">MEFFLGLIFFIIGTYVMYWIVRMGVRDGIADADERRVGSGPERE</sequence>
<organism evidence="2 3">
    <name type="scientific">Glycomyces rhizosphaerae</name>
    <dbReference type="NCBI Taxonomy" id="2054422"/>
    <lineage>
        <taxon>Bacteria</taxon>
        <taxon>Bacillati</taxon>
        <taxon>Actinomycetota</taxon>
        <taxon>Actinomycetes</taxon>
        <taxon>Glycomycetales</taxon>
        <taxon>Glycomycetaceae</taxon>
        <taxon>Glycomyces</taxon>
    </lineage>
</organism>
<dbReference type="Proteomes" id="UP001595712">
    <property type="component" value="Unassembled WGS sequence"/>
</dbReference>
<feature type="transmembrane region" description="Helical" evidence="1">
    <location>
        <begin position="6"/>
        <end position="25"/>
    </location>
</feature>
<proteinExistence type="predicted"/>
<comment type="caution">
    <text evidence="2">The sequence shown here is derived from an EMBL/GenBank/DDBJ whole genome shotgun (WGS) entry which is preliminary data.</text>
</comment>
<evidence type="ECO:0000313" key="2">
    <source>
        <dbReference type="EMBL" id="MFC3492465.1"/>
    </source>
</evidence>
<reference evidence="3" key="1">
    <citation type="journal article" date="2019" name="Int. J. Syst. Evol. Microbiol.">
        <title>The Global Catalogue of Microorganisms (GCM) 10K type strain sequencing project: providing services to taxonomists for standard genome sequencing and annotation.</title>
        <authorList>
            <consortium name="The Broad Institute Genomics Platform"/>
            <consortium name="The Broad Institute Genome Sequencing Center for Infectious Disease"/>
            <person name="Wu L."/>
            <person name="Ma J."/>
        </authorList>
    </citation>
    <scope>NUCLEOTIDE SEQUENCE [LARGE SCALE GENOMIC DNA]</scope>
    <source>
        <strain evidence="3">CGMCC 4.7396</strain>
    </source>
</reference>
<keyword evidence="1" id="KW-1133">Transmembrane helix</keyword>